<organism evidence="2">
    <name type="scientific">Salix viminalis</name>
    <name type="common">Common osier</name>
    <name type="synonym">Basket willow</name>
    <dbReference type="NCBI Taxonomy" id="40686"/>
    <lineage>
        <taxon>Eukaryota</taxon>
        <taxon>Viridiplantae</taxon>
        <taxon>Streptophyta</taxon>
        <taxon>Embryophyta</taxon>
        <taxon>Tracheophyta</taxon>
        <taxon>Spermatophyta</taxon>
        <taxon>Magnoliopsida</taxon>
        <taxon>eudicotyledons</taxon>
        <taxon>Gunneridae</taxon>
        <taxon>Pentapetalae</taxon>
        <taxon>rosids</taxon>
        <taxon>fabids</taxon>
        <taxon>Malpighiales</taxon>
        <taxon>Salicaceae</taxon>
        <taxon>Saliceae</taxon>
        <taxon>Salix</taxon>
    </lineage>
</organism>
<dbReference type="PANTHER" id="PTHR33373:SF32">
    <property type="entry name" value="DUF4050 DOMAIN-CONTAINING PROTEIN"/>
    <property type="match status" value="1"/>
</dbReference>
<proteinExistence type="predicted"/>
<gene>
    <name evidence="2" type="ORF">SVIM_LOCUS18000</name>
</gene>
<name>A0A6N2KF62_SALVM</name>
<dbReference type="PANTHER" id="PTHR33373">
    <property type="entry name" value="OS07G0479600 PROTEIN"/>
    <property type="match status" value="1"/>
</dbReference>
<dbReference type="Pfam" id="PF13259">
    <property type="entry name" value="clamp_Gag1-like"/>
    <property type="match status" value="1"/>
</dbReference>
<dbReference type="InterPro" id="IPR025124">
    <property type="entry name" value="Gag1-like_clamp"/>
</dbReference>
<dbReference type="EMBL" id="CAADRP010000025">
    <property type="protein sequence ID" value="VFU21908.1"/>
    <property type="molecule type" value="Genomic_DNA"/>
</dbReference>
<feature type="domain" description="Gag1-like clamp" evidence="1">
    <location>
        <begin position="154"/>
        <end position="195"/>
    </location>
</feature>
<protein>
    <recommendedName>
        <fullName evidence="1">Gag1-like clamp domain-containing protein</fullName>
    </recommendedName>
</protein>
<reference evidence="2" key="1">
    <citation type="submission" date="2019-03" db="EMBL/GenBank/DDBJ databases">
        <authorList>
            <person name="Mank J."/>
            <person name="Almeida P."/>
        </authorList>
    </citation>
    <scope>NUCLEOTIDE SEQUENCE</scope>
    <source>
        <strain evidence="2">78183</strain>
    </source>
</reference>
<sequence length="195" mass="21699">MPFLRIDSPLLPGFRGMYCRCSFLTRSGRSFGKKPFCSFAVFSGAYFRALLVLGMESFKSKCKAVFSMHQKGLRVKKQVVKKSSKSDEFWSTSACDMENSALHSQGSLSSISTLNQQLDPFNNAGSTSSSSEFVFFSGTKQGSNGLEIKRLRTGSNWNASYESLLGNNKPFARPVPLAEMVDFLVDVWEQEGLYD</sequence>
<evidence type="ECO:0000313" key="2">
    <source>
        <dbReference type="EMBL" id="VFU21908.1"/>
    </source>
</evidence>
<dbReference type="AlphaFoldDB" id="A0A6N2KF62"/>
<accession>A0A6N2KF62</accession>
<evidence type="ECO:0000259" key="1">
    <source>
        <dbReference type="Pfam" id="PF13259"/>
    </source>
</evidence>